<feature type="domain" description="GHMP kinase C-terminal" evidence="8">
    <location>
        <begin position="321"/>
        <end position="387"/>
    </location>
</feature>
<evidence type="ECO:0000259" key="9">
    <source>
        <dbReference type="Pfam" id="PF10509"/>
    </source>
</evidence>
<keyword evidence="4" id="KW-0418">Kinase</keyword>
<dbReference type="PANTHER" id="PTHR10457:SF7">
    <property type="entry name" value="GALACTOKINASE-RELATED"/>
    <property type="match status" value="1"/>
</dbReference>
<dbReference type="RefSeq" id="WP_313497254.1">
    <property type="nucleotide sequence ID" value="NZ_CP134879.1"/>
</dbReference>
<keyword evidence="6" id="KW-0299">Galactose metabolism</keyword>
<evidence type="ECO:0000256" key="5">
    <source>
        <dbReference type="ARBA" id="ARBA00022840"/>
    </source>
</evidence>
<keyword evidence="6" id="KW-0119">Carbohydrate metabolism</keyword>
<dbReference type="GO" id="GO:0004335">
    <property type="term" value="F:galactokinase activity"/>
    <property type="evidence" value="ECO:0007669"/>
    <property type="project" value="InterPro"/>
</dbReference>
<evidence type="ECO:0000256" key="3">
    <source>
        <dbReference type="ARBA" id="ARBA00022741"/>
    </source>
</evidence>
<dbReference type="GO" id="GO:0005829">
    <property type="term" value="C:cytosol"/>
    <property type="evidence" value="ECO:0007669"/>
    <property type="project" value="TreeGrafter"/>
</dbReference>
<evidence type="ECO:0000259" key="8">
    <source>
        <dbReference type="Pfam" id="PF08544"/>
    </source>
</evidence>
<evidence type="ECO:0000256" key="4">
    <source>
        <dbReference type="ARBA" id="ARBA00022777"/>
    </source>
</evidence>
<dbReference type="GO" id="GO:0005524">
    <property type="term" value="F:ATP binding"/>
    <property type="evidence" value="ECO:0007669"/>
    <property type="project" value="UniProtKB-KW"/>
</dbReference>
<evidence type="ECO:0000256" key="2">
    <source>
        <dbReference type="ARBA" id="ARBA00022679"/>
    </source>
</evidence>
<sequence>MSAVVDPGPTWVEAWTPAEGASRASALLRGAFGVDATCTWRAPGRVTVIGEHTDYSEGLALPTVTPHAVYAAARPREDRVVRVASDQGAFLDGPGTTWEGTLDTDPQDVEGWPRYVIGLLWAMQERGYDGCGMDIALASCLPPRAGLASSAAVLAATGLVADDLWRLALDGDAGRAEIADACLDAENLAVGTLCGALDPHTILRCGPDDALLLDFAEHPTSAVPYPMYFRDYGLGLLVIDTGVPRGDVQQLFRTRRSECAAAAESLGARTLREVADTPLAARRVEGIADPVLRRRARHVTAEIERVRLVVGELSGTGPAHERFVTIGKAIYRSHASLELDYEASDPTLDLAVDAAFRAGALGARVSGAGYGGAVVALVRKTQARLAALHIAHGFTDAGRDEPRFLWV</sequence>
<dbReference type="Pfam" id="PF08544">
    <property type="entry name" value="GHMP_kinases_C"/>
    <property type="match status" value="1"/>
</dbReference>
<evidence type="ECO:0000313" key="10">
    <source>
        <dbReference type="EMBL" id="WNM23947.1"/>
    </source>
</evidence>
<comment type="similarity">
    <text evidence="1">Belongs to the GHMP kinase family. GalK subfamily.</text>
</comment>
<keyword evidence="3" id="KW-0547">Nucleotide-binding</keyword>
<dbReference type="PIRSF" id="PIRSF000530">
    <property type="entry name" value="Galactokinase"/>
    <property type="match status" value="1"/>
</dbReference>
<organism evidence="10 11">
    <name type="scientific">Demequina capsici</name>
    <dbReference type="NCBI Taxonomy" id="3075620"/>
    <lineage>
        <taxon>Bacteria</taxon>
        <taxon>Bacillati</taxon>
        <taxon>Actinomycetota</taxon>
        <taxon>Actinomycetes</taxon>
        <taxon>Micrococcales</taxon>
        <taxon>Demequinaceae</taxon>
        <taxon>Demequina</taxon>
    </lineage>
</organism>
<dbReference type="InterPro" id="IPR013750">
    <property type="entry name" value="GHMP_kinase_C_dom"/>
</dbReference>
<accession>A0AA96F522</accession>
<dbReference type="SUPFAM" id="SSF55060">
    <property type="entry name" value="GHMP Kinase, C-terminal domain"/>
    <property type="match status" value="1"/>
</dbReference>
<protein>
    <submittedName>
        <fullName evidence="10">Galactokinase family protein</fullName>
    </submittedName>
</protein>
<reference evidence="10 11" key="1">
    <citation type="submission" date="2023-09" db="EMBL/GenBank/DDBJ databases">
        <title>Demequina sp. a novel bacteria isolated from Capsicum annuum.</title>
        <authorList>
            <person name="Humaira Z."/>
            <person name="Lee J."/>
            <person name="Cho D."/>
        </authorList>
    </citation>
    <scope>NUCLEOTIDE SEQUENCE [LARGE SCALE GENOMIC DNA]</scope>
    <source>
        <strain evidence="10 11">OYTSA14</strain>
    </source>
</reference>
<dbReference type="Pfam" id="PF10509">
    <property type="entry name" value="GalKase_gal_bdg"/>
    <property type="match status" value="1"/>
</dbReference>
<evidence type="ECO:0000313" key="11">
    <source>
        <dbReference type="Proteomes" id="UP001304125"/>
    </source>
</evidence>
<dbReference type="InterPro" id="IPR006206">
    <property type="entry name" value="Mevalonate/galactokinase"/>
</dbReference>
<dbReference type="PRINTS" id="PR00959">
    <property type="entry name" value="MEVGALKINASE"/>
</dbReference>
<dbReference type="PRINTS" id="PR00473">
    <property type="entry name" value="GALCTOKINASE"/>
</dbReference>
<evidence type="ECO:0000259" key="7">
    <source>
        <dbReference type="Pfam" id="PF00288"/>
    </source>
</evidence>
<proteinExistence type="inferred from homology"/>
<gene>
    <name evidence="10" type="ORF">RN606_11350</name>
</gene>
<dbReference type="InterPro" id="IPR036554">
    <property type="entry name" value="GHMP_kinase_C_sf"/>
</dbReference>
<dbReference type="Proteomes" id="UP001304125">
    <property type="component" value="Chromosome"/>
</dbReference>
<dbReference type="InterPro" id="IPR006204">
    <property type="entry name" value="GHMP_kinase_N_dom"/>
</dbReference>
<dbReference type="InterPro" id="IPR000705">
    <property type="entry name" value="Galactokinase"/>
</dbReference>
<dbReference type="PANTHER" id="PTHR10457">
    <property type="entry name" value="MEVALONATE KINASE/GALACTOKINASE"/>
    <property type="match status" value="1"/>
</dbReference>
<dbReference type="Gene3D" id="3.30.230.10">
    <property type="match status" value="1"/>
</dbReference>
<keyword evidence="5" id="KW-0067">ATP-binding</keyword>
<keyword evidence="11" id="KW-1185">Reference proteome</keyword>
<dbReference type="SUPFAM" id="SSF54211">
    <property type="entry name" value="Ribosomal protein S5 domain 2-like"/>
    <property type="match status" value="1"/>
</dbReference>
<dbReference type="Gene3D" id="3.30.70.890">
    <property type="entry name" value="GHMP kinase, C-terminal domain"/>
    <property type="match status" value="1"/>
</dbReference>
<dbReference type="InterPro" id="IPR019539">
    <property type="entry name" value="GalKase_N"/>
</dbReference>
<evidence type="ECO:0000256" key="6">
    <source>
        <dbReference type="ARBA" id="ARBA00023144"/>
    </source>
</evidence>
<keyword evidence="2" id="KW-0808">Transferase</keyword>
<dbReference type="InterPro" id="IPR020568">
    <property type="entry name" value="Ribosomal_Su5_D2-typ_SF"/>
</dbReference>
<dbReference type="InterPro" id="IPR014721">
    <property type="entry name" value="Ribsml_uS5_D2-typ_fold_subgr"/>
</dbReference>
<feature type="domain" description="Galactokinase N-terminal" evidence="9">
    <location>
        <begin position="31"/>
        <end position="75"/>
    </location>
</feature>
<dbReference type="AlphaFoldDB" id="A0AA96F522"/>
<dbReference type="Pfam" id="PF00288">
    <property type="entry name" value="GHMP_kinases_N"/>
    <property type="match status" value="1"/>
</dbReference>
<feature type="domain" description="GHMP kinase N-terminal" evidence="7">
    <location>
        <begin position="115"/>
        <end position="199"/>
    </location>
</feature>
<name>A0AA96F522_9MICO</name>
<evidence type="ECO:0000256" key="1">
    <source>
        <dbReference type="ARBA" id="ARBA00006566"/>
    </source>
</evidence>
<dbReference type="EMBL" id="CP134879">
    <property type="protein sequence ID" value="WNM23947.1"/>
    <property type="molecule type" value="Genomic_DNA"/>
</dbReference>
<dbReference type="GO" id="GO:0006012">
    <property type="term" value="P:galactose metabolic process"/>
    <property type="evidence" value="ECO:0007669"/>
    <property type="project" value="UniProtKB-KW"/>
</dbReference>